<dbReference type="SMR" id="A0A015JUT5"/>
<evidence type="ECO:0000313" key="6">
    <source>
        <dbReference type="EMBL" id="EXX71075.1"/>
    </source>
</evidence>
<keyword evidence="3" id="KW-0234">DNA repair</keyword>
<dbReference type="PANTHER" id="PTHR12159:SF9">
    <property type="entry name" value="G_T MISMATCH-SPECIFIC THYMINE DNA GLYCOSYLASE"/>
    <property type="match status" value="1"/>
</dbReference>
<dbReference type="Pfam" id="PF03167">
    <property type="entry name" value="UDG"/>
    <property type="match status" value="1"/>
</dbReference>
<keyword evidence="1" id="KW-0227">DNA damage</keyword>
<keyword evidence="7" id="KW-1185">Reference proteome</keyword>
<dbReference type="PANTHER" id="PTHR12159">
    <property type="entry name" value="G/T AND G/U MISMATCH-SPECIFIC DNA GLYCOSYLASE"/>
    <property type="match status" value="1"/>
</dbReference>
<keyword evidence="2" id="KW-0378">Hydrolase</keyword>
<dbReference type="AlphaFoldDB" id="A0A015JUT5"/>
<dbReference type="EMBL" id="JEMT01016266">
    <property type="protein sequence ID" value="EXX71075.1"/>
    <property type="molecule type" value="Genomic_DNA"/>
</dbReference>
<evidence type="ECO:0000259" key="5">
    <source>
        <dbReference type="Pfam" id="PF03167"/>
    </source>
</evidence>
<dbReference type="InterPro" id="IPR015637">
    <property type="entry name" value="MUG/TDG"/>
</dbReference>
<evidence type="ECO:0000256" key="3">
    <source>
        <dbReference type="ARBA" id="ARBA00023204"/>
    </source>
</evidence>
<evidence type="ECO:0000256" key="2">
    <source>
        <dbReference type="ARBA" id="ARBA00022801"/>
    </source>
</evidence>
<evidence type="ECO:0000313" key="7">
    <source>
        <dbReference type="Proteomes" id="UP000022910"/>
    </source>
</evidence>
<protein>
    <recommendedName>
        <fullName evidence="5">Uracil-DNA glycosylase-like domain-containing protein</fullName>
    </recommendedName>
</protein>
<gene>
    <name evidence="6" type="ORF">RirG_081750</name>
</gene>
<dbReference type="OMA" id="FWPVLHL"/>
<dbReference type="GO" id="GO:0004844">
    <property type="term" value="F:uracil DNA N-glycosylase activity"/>
    <property type="evidence" value="ECO:0007669"/>
    <property type="project" value="TreeGrafter"/>
</dbReference>
<dbReference type="CDD" id="cd10028">
    <property type="entry name" value="UDG-F2_TDG_MUG"/>
    <property type="match status" value="1"/>
</dbReference>
<dbReference type="GO" id="GO:0008263">
    <property type="term" value="F:pyrimidine-specific mismatch base pair DNA N-glycosylase activity"/>
    <property type="evidence" value="ECO:0007669"/>
    <property type="project" value="TreeGrafter"/>
</dbReference>
<dbReference type="GO" id="GO:0006285">
    <property type="term" value="P:base-excision repair, AP site formation"/>
    <property type="evidence" value="ECO:0007669"/>
    <property type="project" value="InterPro"/>
</dbReference>
<dbReference type="SUPFAM" id="SSF52141">
    <property type="entry name" value="Uracil-DNA glycosylase-like"/>
    <property type="match status" value="1"/>
</dbReference>
<dbReference type="Proteomes" id="UP000022910">
    <property type="component" value="Unassembled WGS sequence"/>
</dbReference>
<sequence>MSEALDNVDFKSFIEKFAYMKTTSINKERTGLSPKTRSKATRKDPYPQQIKKRKLSISKVSQYPLDHALPDIIDHNLLVLFVGINPGIRSAQTGHHFSGPTNHFYPCLVESGLTNNEVVNYENDAELPKRFRIGLINVCSRTSRSSADLNKSEMMDGIPSLINKVKLYKPKILGFVGKCAYEAYERSCKDSNTNNSNKSLPFKFGLQSKKIFWDDDGYTKISAMPSTSGRVSHYQKDYKLKLFKELKTLIDIEREQEGTNKLYQLES</sequence>
<dbReference type="InterPro" id="IPR036895">
    <property type="entry name" value="Uracil-DNA_glycosylase-like_sf"/>
</dbReference>
<reference evidence="6 7" key="1">
    <citation type="submission" date="2014-02" db="EMBL/GenBank/DDBJ databases">
        <title>Single nucleus genome sequencing reveals high similarity among nuclei of an endomycorrhizal fungus.</title>
        <authorList>
            <person name="Lin K."/>
            <person name="Geurts R."/>
            <person name="Zhang Z."/>
            <person name="Limpens E."/>
            <person name="Saunders D.G."/>
            <person name="Mu D."/>
            <person name="Pang E."/>
            <person name="Cao H."/>
            <person name="Cha H."/>
            <person name="Lin T."/>
            <person name="Zhou Q."/>
            <person name="Shang Y."/>
            <person name="Li Y."/>
            <person name="Ivanov S."/>
            <person name="Sharma T."/>
            <person name="Velzen R.V."/>
            <person name="Ruijter N.D."/>
            <person name="Aanen D.K."/>
            <person name="Win J."/>
            <person name="Kamoun S."/>
            <person name="Bisseling T."/>
            <person name="Huang S."/>
        </authorList>
    </citation>
    <scope>NUCLEOTIDE SEQUENCE [LARGE SCALE GENOMIC DNA]</scope>
    <source>
        <strain evidence="7">DAOM197198w</strain>
    </source>
</reference>
<dbReference type="Gene3D" id="3.40.470.10">
    <property type="entry name" value="Uracil-DNA glycosylase-like domain"/>
    <property type="match status" value="1"/>
</dbReference>
<name>A0A015JUT5_RHIIW</name>
<dbReference type="OrthoDB" id="565731at2759"/>
<feature type="region of interest" description="Disordered" evidence="4">
    <location>
        <begin position="28"/>
        <end position="47"/>
    </location>
</feature>
<dbReference type="HOGENOM" id="CLU_042829_0_2_1"/>
<dbReference type="InterPro" id="IPR005122">
    <property type="entry name" value="Uracil-DNA_glycosylase-like"/>
</dbReference>
<organism evidence="6 7">
    <name type="scientific">Rhizophagus irregularis (strain DAOM 197198w)</name>
    <name type="common">Glomus intraradices</name>
    <dbReference type="NCBI Taxonomy" id="1432141"/>
    <lineage>
        <taxon>Eukaryota</taxon>
        <taxon>Fungi</taxon>
        <taxon>Fungi incertae sedis</taxon>
        <taxon>Mucoromycota</taxon>
        <taxon>Glomeromycotina</taxon>
        <taxon>Glomeromycetes</taxon>
        <taxon>Glomerales</taxon>
        <taxon>Glomeraceae</taxon>
        <taxon>Rhizophagus</taxon>
    </lineage>
</organism>
<dbReference type="STRING" id="1432141.A0A015JUT5"/>
<accession>A0A015JUT5</accession>
<evidence type="ECO:0000256" key="1">
    <source>
        <dbReference type="ARBA" id="ARBA00022763"/>
    </source>
</evidence>
<comment type="caution">
    <text evidence="6">The sequence shown here is derived from an EMBL/GenBank/DDBJ whole genome shotgun (WGS) entry which is preliminary data.</text>
</comment>
<feature type="domain" description="Uracil-DNA glycosylase-like" evidence="5">
    <location>
        <begin position="71"/>
        <end position="247"/>
    </location>
</feature>
<evidence type="ECO:0000256" key="4">
    <source>
        <dbReference type="SAM" id="MobiDB-lite"/>
    </source>
</evidence>
<proteinExistence type="predicted"/>